<dbReference type="PROSITE" id="PS50983">
    <property type="entry name" value="FE_B12_PBP"/>
    <property type="match status" value="1"/>
</dbReference>
<keyword evidence="3" id="KW-0813">Transport</keyword>
<evidence type="ECO:0000313" key="8">
    <source>
        <dbReference type="Proteomes" id="UP000077037"/>
    </source>
</evidence>
<protein>
    <submittedName>
        <fullName evidence="7">ABC transporter substrate-binding protein</fullName>
    </submittedName>
</protein>
<keyword evidence="5" id="KW-0732">Signal</keyword>
<dbReference type="PRINTS" id="PR01715">
    <property type="entry name" value="FERRIBNDNGPP"/>
</dbReference>
<name>A0A157LR39_9BORD</name>
<dbReference type="GO" id="GO:0030288">
    <property type="term" value="C:outer membrane-bounded periplasmic space"/>
    <property type="evidence" value="ECO:0007669"/>
    <property type="project" value="TreeGrafter"/>
</dbReference>
<dbReference type="AlphaFoldDB" id="A0A157LR39"/>
<sequence>MQAGLRSPSRRALLGGLLLFALRDAVAAGRRIAALDWVSAQNLMALGVAPLAMPEIELYRRVVVQPDPGPQTRELGLRAEPNFELLVSLAPQLQVYSSEMLALQPLLSRISPTLRFDPYPPGGAPDPFLAGRDALLRLGAQLGLQDTAQAYAQACMADIDQGRRLLQGYDGRPLYVATVLDGRRMLVFGRGSLFQSVLDRYGITNAWDGPVSRFGHLTVSVDQLLRQPEARLLAVGTDRPEYLARALAAPVIASLPFSRAGRVAIIPNVLFYGGLPPARRFAQLVARALAPGAAPSPLLPGGRP</sequence>
<dbReference type="Pfam" id="PF01497">
    <property type="entry name" value="Peripla_BP_2"/>
    <property type="match status" value="1"/>
</dbReference>
<comment type="similarity">
    <text evidence="2">Belongs to the bacterial solute-binding protein 8 family.</text>
</comment>
<dbReference type="PANTHER" id="PTHR30532:SF1">
    <property type="entry name" value="IRON(3+)-HYDROXAMATE-BINDING PROTEIN FHUD"/>
    <property type="match status" value="1"/>
</dbReference>
<evidence type="ECO:0000259" key="6">
    <source>
        <dbReference type="PROSITE" id="PS50983"/>
    </source>
</evidence>
<feature type="domain" description="Fe/B12 periplasmic-binding" evidence="6">
    <location>
        <begin position="31"/>
        <end position="297"/>
    </location>
</feature>
<evidence type="ECO:0000256" key="2">
    <source>
        <dbReference type="ARBA" id="ARBA00008814"/>
    </source>
</evidence>
<evidence type="ECO:0000256" key="4">
    <source>
        <dbReference type="ARBA" id="ARBA00022496"/>
    </source>
</evidence>
<dbReference type="InterPro" id="IPR051313">
    <property type="entry name" value="Bact_iron-sidero_bind"/>
</dbReference>
<evidence type="ECO:0000256" key="1">
    <source>
        <dbReference type="ARBA" id="ARBA00004196"/>
    </source>
</evidence>
<keyword evidence="4" id="KW-0408">Iron</keyword>
<gene>
    <name evidence="7" type="primary">fhuD</name>
    <name evidence="7" type="ORF">SAMEA1982600_00825</name>
</gene>
<comment type="subcellular location">
    <subcellularLocation>
        <location evidence="1">Cell envelope</location>
    </subcellularLocation>
</comment>
<accession>A0A157LR39</accession>
<keyword evidence="4" id="KW-0410">Iron transport</keyword>
<evidence type="ECO:0000256" key="3">
    <source>
        <dbReference type="ARBA" id="ARBA00022448"/>
    </source>
</evidence>
<dbReference type="PANTHER" id="PTHR30532">
    <property type="entry name" value="IRON III DICITRATE-BINDING PERIPLASMIC PROTEIN"/>
    <property type="match status" value="1"/>
</dbReference>
<proteinExistence type="inferred from homology"/>
<evidence type="ECO:0000256" key="5">
    <source>
        <dbReference type="ARBA" id="ARBA00022729"/>
    </source>
</evidence>
<dbReference type="Gene3D" id="3.40.50.1980">
    <property type="entry name" value="Nitrogenase molybdenum iron protein domain"/>
    <property type="match status" value="2"/>
</dbReference>
<reference evidence="7 8" key="1">
    <citation type="submission" date="2016-03" db="EMBL/GenBank/DDBJ databases">
        <authorList>
            <consortium name="Pathogen Informatics"/>
        </authorList>
    </citation>
    <scope>NUCLEOTIDE SEQUENCE [LARGE SCALE GENOMIC DNA]</scope>
    <source>
        <strain evidence="7 8">NCTC13364</strain>
    </source>
</reference>
<keyword evidence="4" id="KW-0406">Ion transport</keyword>
<dbReference type="SUPFAM" id="SSF53807">
    <property type="entry name" value="Helical backbone' metal receptor"/>
    <property type="match status" value="1"/>
</dbReference>
<dbReference type="Proteomes" id="UP000077037">
    <property type="component" value="Unassembled WGS sequence"/>
</dbReference>
<dbReference type="EMBL" id="FKBS01000008">
    <property type="protein sequence ID" value="SAH99168.1"/>
    <property type="molecule type" value="Genomic_DNA"/>
</dbReference>
<dbReference type="GO" id="GO:1901678">
    <property type="term" value="P:iron coordination entity transport"/>
    <property type="evidence" value="ECO:0007669"/>
    <property type="project" value="UniProtKB-ARBA"/>
</dbReference>
<evidence type="ECO:0000313" key="7">
    <source>
        <dbReference type="EMBL" id="SAH99168.1"/>
    </source>
</evidence>
<dbReference type="OrthoDB" id="9793175at2"/>
<dbReference type="InterPro" id="IPR002491">
    <property type="entry name" value="ABC_transptr_periplasmic_BD"/>
</dbReference>
<organism evidence="7 8">
    <name type="scientific">Bordetella ansorpii</name>
    <dbReference type="NCBI Taxonomy" id="288768"/>
    <lineage>
        <taxon>Bacteria</taxon>
        <taxon>Pseudomonadati</taxon>
        <taxon>Pseudomonadota</taxon>
        <taxon>Betaproteobacteria</taxon>
        <taxon>Burkholderiales</taxon>
        <taxon>Alcaligenaceae</taxon>
        <taxon>Bordetella</taxon>
    </lineage>
</organism>